<dbReference type="RefSeq" id="WP_179607602.1">
    <property type="nucleotide sequence ID" value="NZ_BAABEH010000001.1"/>
</dbReference>
<evidence type="ECO:0000259" key="2">
    <source>
        <dbReference type="Pfam" id="PF02350"/>
    </source>
</evidence>
<dbReference type="PANTHER" id="PTHR43174">
    <property type="entry name" value="UDP-N-ACETYLGLUCOSAMINE 2-EPIMERASE"/>
    <property type="match status" value="1"/>
</dbReference>
<dbReference type="InterPro" id="IPR003331">
    <property type="entry name" value="UDP_GlcNAc_Epimerase_2_dom"/>
</dbReference>
<keyword evidence="1 3" id="KW-0413">Isomerase</keyword>
<organism evidence="3 4">
    <name type="scientific">Leifsonia shinshuensis</name>
    <dbReference type="NCBI Taxonomy" id="150026"/>
    <lineage>
        <taxon>Bacteria</taxon>
        <taxon>Bacillati</taxon>
        <taxon>Actinomycetota</taxon>
        <taxon>Actinomycetes</taxon>
        <taxon>Micrococcales</taxon>
        <taxon>Microbacteriaceae</taxon>
        <taxon>Leifsonia</taxon>
    </lineage>
</organism>
<dbReference type="PANTHER" id="PTHR43174:SF1">
    <property type="entry name" value="UDP-N-ACETYLGLUCOSAMINE 2-EPIMERASE"/>
    <property type="match status" value="1"/>
</dbReference>
<dbReference type="EC" id="5.1.3.14" evidence="3"/>
<evidence type="ECO:0000313" key="3">
    <source>
        <dbReference type="EMBL" id="NYJ25054.1"/>
    </source>
</evidence>
<dbReference type="Pfam" id="PF02350">
    <property type="entry name" value="Epimerase_2"/>
    <property type="match status" value="1"/>
</dbReference>
<dbReference type="GO" id="GO:0008761">
    <property type="term" value="F:UDP-N-acetylglucosamine 2-epimerase activity"/>
    <property type="evidence" value="ECO:0007669"/>
    <property type="project" value="UniProtKB-EC"/>
</dbReference>
<protein>
    <submittedName>
        <fullName evidence="3">UDP-N-acetylglucosamine 2-epimerase (Non-hydrolyzing)</fullName>
        <ecNumber evidence="3">5.1.3.14</ecNumber>
    </submittedName>
</protein>
<dbReference type="SUPFAM" id="SSF53756">
    <property type="entry name" value="UDP-Glycosyltransferase/glycogen phosphorylase"/>
    <property type="match status" value="1"/>
</dbReference>
<evidence type="ECO:0000256" key="1">
    <source>
        <dbReference type="RuleBase" id="RU003513"/>
    </source>
</evidence>
<dbReference type="Proteomes" id="UP000578352">
    <property type="component" value="Unassembled WGS sequence"/>
</dbReference>
<dbReference type="EMBL" id="JACCFL010000001">
    <property type="protein sequence ID" value="NYJ25054.1"/>
    <property type="molecule type" value="Genomic_DNA"/>
</dbReference>
<name>A0A853D0V2_9MICO</name>
<dbReference type="AlphaFoldDB" id="A0A853D0V2"/>
<evidence type="ECO:0000313" key="4">
    <source>
        <dbReference type="Proteomes" id="UP000578352"/>
    </source>
</evidence>
<gene>
    <name evidence="3" type="ORF">HNR13_003341</name>
</gene>
<comment type="caution">
    <text evidence="3">The sequence shown here is derived from an EMBL/GenBank/DDBJ whole genome shotgun (WGS) entry which is preliminary data.</text>
</comment>
<proteinExistence type="inferred from homology"/>
<reference evidence="3 4" key="1">
    <citation type="submission" date="2020-07" db="EMBL/GenBank/DDBJ databases">
        <title>Sequencing the genomes of 1000 actinobacteria strains.</title>
        <authorList>
            <person name="Klenk H.-P."/>
        </authorList>
    </citation>
    <scope>NUCLEOTIDE SEQUENCE [LARGE SCALE GENOMIC DNA]</scope>
    <source>
        <strain evidence="3 4">DSM 15165</strain>
    </source>
</reference>
<sequence>MIVFIYGTTAEAIKIAPVIRRLRDRGVQTQQWITMQHTEALVKVMGQLGLGEPDIVIAHGAKGRPLRGSKDVLTWGTTIAGWLRRNRKRLKATLPDNTVIVVHGDTMTSVVGAYIAKRLGLPCAHIEAGLRSGNWRHPFPEELDRRIVGTMATVHYTPSEEATRNLAKRKNVVYTYGNTALDAVLDHGDQAGAADDPFGVVLLHRYEFISNPQLVDDTIASLQQSPVPLRLIVDVYNRETLEKSLAKSGGDRITIIPKLSHDAFVEMLKSASFVVTDSGGIQAESALLGLPTLIHRKTTEQGEGIGRNIVLSEWDLGRLTGFLSDYESMRHGLERPEHSPSDIIVDDLIARGYGH</sequence>
<accession>A0A853D0V2</accession>
<dbReference type="Gene3D" id="3.40.50.2000">
    <property type="entry name" value="Glycogen Phosphorylase B"/>
    <property type="match status" value="2"/>
</dbReference>
<dbReference type="InterPro" id="IPR029767">
    <property type="entry name" value="WecB-like"/>
</dbReference>
<comment type="similarity">
    <text evidence="1">Belongs to the UDP-N-acetylglucosamine 2-epimerase family.</text>
</comment>
<feature type="domain" description="UDP-N-acetylglucosamine 2-epimerase" evidence="2">
    <location>
        <begin position="26"/>
        <end position="307"/>
    </location>
</feature>